<evidence type="ECO:0000259" key="1">
    <source>
        <dbReference type="Pfam" id="PF00501"/>
    </source>
</evidence>
<dbReference type="Pfam" id="PF13193">
    <property type="entry name" value="AMP-binding_C"/>
    <property type="match status" value="1"/>
</dbReference>
<dbReference type="RefSeq" id="WP_311618774.1">
    <property type="nucleotide sequence ID" value="NZ_JAVREV010000009.1"/>
</dbReference>
<dbReference type="InterPro" id="IPR025110">
    <property type="entry name" value="AMP-bd_C"/>
</dbReference>
<feature type="domain" description="AMP-dependent synthetase/ligase" evidence="1">
    <location>
        <begin position="10"/>
        <end position="350"/>
    </location>
</feature>
<sequence length="494" mass="52964">MPLITRLLASARRNAGAPAVVEDDRTHTYGDLDRYSAELAGALAGLGTKTGDVVAIHAPRGWPRCAAVMAAWRLGAGVVSIAVDLPERRARKVAASAGARLVIRSEEAPPTGFPVPTHPIGSLRGGPVEEAVDGPIGYVIPTSGSTGEPKAVAVPPVVLENLGIWHVEHWSHDVAPHTLHAASIGFDPVYEEMVATWLSGAALVVVDDETRRDYPLLMGTIREHGVSRCFLPLASLHGLAVAAAVEETGLPGLRELAVAGERLVINDEVREFCAADDIAVVNQYGPSETHVVTQYRLGKRPAEWPGHPPIGTAVVGAELLRCADGVLQPFAGGEEDELVIAGDCVGLGYLGDEDLTAQKFRTLPHVDGTARRCYFSGDLVRFDGTHFHFLARVDDQMKIRGYRVEPGEVEAVLAEVPGVRRAVAFGLERRGTLQLVACYARGRGPAVPVEDLRAACHEVLPDYMVPVQYWEVEDFPVTPNGKVDRATLRDMFGG</sequence>
<dbReference type="SUPFAM" id="SSF56801">
    <property type="entry name" value="Acetyl-CoA synthetase-like"/>
    <property type="match status" value="1"/>
</dbReference>
<dbReference type="InterPro" id="IPR000873">
    <property type="entry name" value="AMP-dep_synth/lig_dom"/>
</dbReference>
<name>A0ABU2S6B8_9ACTN</name>
<reference evidence="4" key="1">
    <citation type="submission" date="2023-07" db="EMBL/GenBank/DDBJ databases">
        <title>30 novel species of actinomycetes from the DSMZ collection.</title>
        <authorList>
            <person name="Nouioui I."/>
        </authorList>
    </citation>
    <scope>NUCLEOTIDE SEQUENCE [LARGE SCALE GENOMIC DNA]</scope>
    <source>
        <strain evidence="4">DSM 41886</strain>
    </source>
</reference>
<evidence type="ECO:0000313" key="3">
    <source>
        <dbReference type="EMBL" id="MDT0444522.1"/>
    </source>
</evidence>
<organism evidence="3 4">
    <name type="scientific">Streptomyces johnsoniae</name>
    <dbReference type="NCBI Taxonomy" id="3075532"/>
    <lineage>
        <taxon>Bacteria</taxon>
        <taxon>Bacillati</taxon>
        <taxon>Actinomycetota</taxon>
        <taxon>Actinomycetes</taxon>
        <taxon>Kitasatosporales</taxon>
        <taxon>Streptomycetaceae</taxon>
        <taxon>Streptomyces</taxon>
    </lineage>
</organism>
<accession>A0ABU2S6B8</accession>
<evidence type="ECO:0000259" key="2">
    <source>
        <dbReference type="Pfam" id="PF13193"/>
    </source>
</evidence>
<comment type="caution">
    <text evidence="3">The sequence shown here is derived from an EMBL/GenBank/DDBJ whole genome shotgun (WGS) entry which is preliminary data.</text>
</comment>
<proteinExistence type="predicted"/>
<feature type="domain" description="AMP-binding enzyme C-terminal" evidence="2">
    <location>
        <begin position="408"/>
        <end position="482"/>
    </location>
</feature>
<dbReference type="InterPro" id="IPR020845">
    <property type="entry name" value="AMP-binding_CS"/>
</dbReference>
<dbReference type="PANTHER" id="PTHR45527">
    <property type="entry name" value="NONRIBOSOMAL PEPTIDE SYNTHETASE"/>
    <property type="match status" value="1"/>
</dbReference>
<gene>
    <name evidence="3" type="ORF">RM779_18220</name>
</gene>
<dbReference type="Gene3D" id="3.40.50.980">
    <property type="match status" value="2"/>
</dbReference>
<dbReference type="Gene3D" id="2.30.38.10">
    <property type="entry name" value="Luciferase, Domain 3"/>
    <property type="match status" value="1"/>
</dbReference>
<evidence type="ECO:0000313" key="4">
    <source>
        <dbReference type="Proteomes" id="UP001183615"/>
    </source>
</evidence>
<dbReference type="EMBL" id="JAVREV010000009">
    <property type="protein sequence ID" value="MDT0444522.1"/>
    <property type="molecule type" value="Genomic_DNA"/>
</dbReference>
<dbReference type="Pfam" id="PF00501">
    <property type="entry name" value="AMP-binding"/>
    <property type="match status" value="1"/>
</dbReference>
<dbReference type="Gene3D" id="3.30.300.30">
    <property type="match status" value="1"/>
</dbReference>
<protein>
    <submittedName>
        <fullName evidence="3">AMP-binding protein</fullName>
    </submittedName>
</protein>
<dbReference type="InterPro" id="IPR045851">
    <property type="entry name" value="AMP-bd_C_sf"/>
</dbReference>
<dbReference type="PROSITE" id="PS00455">
    <property type="entry name" value="AMP_BINDING"/>
    <property type="match status" value="1"/>
</dbReference>
<dbReference type="Proteomes" id="UP001183615">
    <property type="component" value="Unassembled WGS sequence"/>
</dbReference>
<keyword evidence="4" id="KW-1185">Reference proteome</keyword>
<dbReference type="PANTHER" id="PTHR45527:SF1">
    <property type="entry name" value="FATTY ACID SYNTHASE"/>
    <property type="match status" value="1"/>
</dbReference>